<dbReference type="RefSeq" id="WP_188954118.1">
    <property type="nucleotide sequence ID" value="NZ_BMQW01000002.1"/>
</dbReference>
<dbReference type="EMBL" id="BMQW01000002">
    <property type="protein sequence ID" value="GGP80053.1"/>
    <property type="molecule type" value="Genomic_DNA"/>
</dbReference>
<dbReference type="CDD" id="cd04301">
    <property type="entry name" value="NAT_SF"/>
    <property type="match status" value="1"/>
</dbReference>
<reference evidence="3" key="1">
    <citation type="journal article" date="2019" name="Int. J. Syst. Evol. Microbiol.">
        <title>The Global Catalogue of Microorganisms (GCM) 10K type strain sequencing project: providing services to taxonomists for standard genome sequencing and annotation.</title>
        <authorList>
            <consortium name="The Broad Institute Genomics Platform"/>
            <consortium name="The Broad Institute Genome Sequencing Center for Infectious Disease"/>
            <person name="Wu L."/>
            <person name="Ma J."/>
        </authorList>
    </citation>
    <scope>NUCLEOTIDE SEQUENCE [LARGE SCALE GENOMIC DNA]</scope>
    <source>
        <strain evidence="3">JCM 32305</strain>
    </source>
</reference>
<gene>
    <name evidence="2" type="ORF">GCM10009410_10900</name>
</gene>
<sequence length="149" mass="16155">MAIQAQCYVELTPESLSVMQSKWLASPSTCVVFEQAQEVLAYALVHPWNRGDAPSLDSEISSQHSNSWYLHDMAIAPRAQGLGVGKQLLTHVLDQASALNIDGIGLVAVQGAHSYWLQQGFKPHATSPKLTQSLGTYPVGASYLYLTLS</sequence>
<dbReference type="Pfam" id="PF00583">
    <property type="entry name" value="Acetyltransf_1"/>
    <property type="match status" value="1"/>
</dbReference>
<accession>A0ABQ2QFR2</accession>
<keyword evidence="3" id="KW-1185">Reference proteome</keyword>
<feature type="domain" description="N-acetyltransferase" evidence="1">
    <location>
        <begin position="1"/>
        <end position="149"/>
    </location>
</feature>
<dbReference type="InterPro" id="IPR016181">
    <property type="entry name" value="Acyl_CoA_acyltransferase"/>
</dbReference>
<evidence type="ECO:0000259" key="1">
    <source>
        <dbReference type="PROSITE" id="PS51186"/>
    </source>
</evidence>
<proteinExistence type="predicted"/>
<dbReference type="PROSITE" id="PS51186">
    <property type="entry name" value="GNAT"/>
    <property type="match status" value="1"/>
</dbReference>
<evidence type="ECO:0000313" key="2">
    <source>
        <dbReference type="EMBL" id="GGP80053.1"/>
    </source>
</evidence>
<evidence type="ECO:0000313" key="3">
    <source>
        <dbReference type="Proteomes" id="UP000654004"/>
    </source>
</evidence>
<dbReference type="Gene3D" id="3.40.630.30">
    <property type="match status" value="1"/>
</dbReference>
<dbReference type="SUPFAM" id="SSF55729">
    <property type="entry name" value="Acyl-CoA N-acyltransferases (Nat)"/>
    <property type="match status" value="1"/>
</dbReference>
<protein>
    <submittedName>
        <fullName evidence="2">N-acetyltransferase</fullName>
    </submittedName>
</protein>
<organism evidence="2 3">
    <name type="scientific">Shewanella ulleungensis</name>
    <dbReference type="NCBI Taxonomy" id="2282699"/>
    <lineage>
        <taxon>Bacteria</taxon>
        <taxon>Pseudomonadati</taxon>
        <taxon>Pseudomonadota</taxon>
        <taxon>Gammaproteobacteria</taxon>
        <taxon>Alteromonadales</taxon>
        <taxon>Shewanellaceae</taxon>
        <taxon>Shewanella</taxon>
    </lineage>
</organism>
<dbReference type="InterPro" id="IPR000182">
    <property type="entry name" value="GNAT_dom"/>
</dbReference>
<dbReference type="Proteomes" id="UP000654004">
    <property type="component" value="Unassembled WGS sequence"/>
</dbReference>
<comment type="caution">
    <text evidence="2">The sequence shown here is derived from an EMBL/GenBank/DDBJ whole genome shotgun (WGS) entry which is preliminary data.</text>
</comment>
<name>A0ABQ2QFR2_9GAMM</name>